<accession>A0A1K0IL33</accession>
<organism evidence="1">
    <name type="scientific">Cupriavidus necator</name>
    <name type="common">Alcaligenes eutrophus</name>
    <name type="synonym">Ralstonia eutropha</name>
    <dbReference type="NCBI Taxonomy" id="106590"/>
    <lineage>
        <taxon>Bacteria</taxon>
        <taxon>Pseudomonadati</taxon>
        <taxon>Pseudomonadota</taxon>
        <taxon>Betaproteobacteria</taxon>
        <taxon>Burkholderiales</taxon>
        <taxon>Burkholderiaceae</taxon>
        <taxon>Cupriavidus</taxon>
    </lineage>
</organism>
<reference evidence="1" key="1">
    <citation type="submission" date="2016-09" db="EMBL/GenBank/DDBJ databases">
        <authorList>
            <person name="Capua I."/>
            <person name="De Benedictis P."/>
            <person name="Joannis T."/>
            <person name="Lombin L.H."/>
            <person name="Cattoli G."/>
        </authorList>
    </citation>
    <scope>NUCLEOTIDE SEQUENCE</scope>
    <source>
        <strain evidence="1">B9</strain>
    </source>
</reference>
<gene>
    <name evidence="1" type="ORF">CNECB9_1150010</name>
</gene>
<dbReference type="AlphaFoldDB" id="A0A1K0IL33"/>
<dbReference type="EMBL" id="FMSH01000019">
    <property type="protein sequence ID" value="SCU73466.1"/>
    <property type="molecule type" value="Genomic_DNA"/>
</dbReference>
<sequence length="67" mass="7429">MGIESYKNYTVRGFAKQLGDGSFEAFGTVQQDHLVLEASEPLGYYPTFDLAVAAGIAWAKAWIEDQR</sequence>
<name>A0A1K0IL33_CUPNE</name>
<proteinExistence type="predicted"/>
<protein>
    <submittedName>
        <fullName evidence="1">Uncharacterized protein</fullName>
    </submittedName>
</protein>
<evidence type="ECO:0000313" key="1">
    <source>
        <dbReference type="EMBL" id="SCU73466.1"/>
    </source>
</evidence>